<feature type="non-terminal residue" evidence="8">
    <location>
        <position position="1"/>
    </location>
</feature>
<evidence type="ECO:0000256" key="1">
    <source>
        <dbReference type="ARBA" id="ARBA00004613"/>
    </source>
</evidence>
<keyword evidence="3" id="KW-0964">Secreted</keyword>
<accession>A0A251QZM9</accession>
<dbReference type="GO" id="GO:0040008">
    <property type="term" value="P:regulation of growth"/>
    <property type="evidence" value="ECO:0007669"/>
    <property type="project" value="UniProtKB-ARBA"/>
</dbReference>
<organism evidence="8 9">
    <name type="scientific">Prunus persica</name>
    <name type="common">Peach</name>
    <name type="synonym">Amygdalus persica</name>
    <dbReference type="NCBI Taxonomy" id="3760"/>
    <lineage>
        <taxon>Eukaryota</taxon>
        <taxon>Viridiplantae</taxon>
        <taxon>Streptophyta</taxon>
        <taxon>Embryophyta</taxon>
        <taxon>Tracheophyta</taxon>
        <taxon>Spermatophyta</taxon>
        <taxon>Magnoliopsida</taxon>
        <taxon>eudicotyledons</taxon>
        <taxon>Gunneridae</taxon>
        <taxon>Pentapetalae</taxon>
        <taxon>rosids</taxon>
        <taxon>fabids</taxon>
        <taxon>Rosales</taxon>
        <taxon>Rosaceae</taxon>
        <taxon>Amygdaloideae</taxon>
        <taxon>Amygdaleae</taxon>
        <taxon>Prunus</taxon>
    </lineage>
</organism>
<dbReference type="eggNOG" id="ENOG502SSSP">
    <property type="taxonomic scope" value="Eukaryota"/>
</dbReference>
<dbReference type="InterPro" id="IPR008801">
    <property type="entry name" value="RALF"/>
</dbReference>
<dbReference type="Proteomes" id="UP000006882">
    <property type="component" value="Chromosome G1"/>
</dbReference>
<dbReference type="PANTHER" id="PTHR33136:SF4">
    <property type="entry name" value="PROTEIN RALF-LIKE 32"/>
    <property type="match status" value="1"/>
</dbReference>
<dbReference type="Pfam" id="PF05498">
    <property type="entry name" value="RALF"/>
    <property type="match status" value="1"/>
</dbReference>
<name>A0A251QZM9_PRUPE</name>
<gene>
    <name evidence="8" type="ORF">PRUPE_1G167200</name>
</gene>
<evidence type="ECO:0000256" key="4">
    <source>
        <dbReference type="ARBA" id="ARBA00022702"/>
    </source>
</evidence>
<protein>
    <submittedName>
        <fullName evidence="8">Uncharacterized protein</fullName>
    </submittedName>
</protein>
<reference evidence="8 9" key="1">
    <citation type="journal article" date="2013" name="Nat. Genet.">
        <title>The high-quality draft genome of peach (Prunus persica) identifies unique patterns of genetic diversity, domestication and genome evolution.</title>
        <authorList>
            <consortium name="International Peach Genome Initiative"/>
            <person name="Verde I."/>
            <person name="Abbott A.G."/>
            <person name="Scalabrin S."/>
            <person name="Jung S."/>
            <person name="Shu S."/>
            <person name="Marroni F."/>
            <person name="Zhebentyayeva T."/>
            <person name="Dettori M.T."/>
            <person name="Grimwood J."/>
            <person name="Cattonaro F."/>
            <person name="Zuccolo A."/>
            <person name="Rossini L."/>
            <person name="Jenkins J."/>
            <person name="Vendramin E."/>
            <person name="Meisel L.A."/>
            <person name="Decroocq V."/>
            <person name="Sosinski B."/>
            <person name="Prochnik S."/>
            <person name="Mitros T."/>
            <person name="Policriti A."/>
            <person name="Cipriani G."/>
            <person name="Dondini L."/>
            <person name="Ficklin S."/>
            <person name="Goodstein D.M."/>
            <person name="Xuan P."/>
            <person name="Del Fabbro C."/>
            <person name="Aramini V."/>
            <person name="Copetti D."/>
            <person name="Gonzalez S."/>
            <person name="Horner D.S."/>
            <person name="Falchi R."/>
            <person name="Lucas S."/>
            <person name="Mica E."/>
            <person name="Maldonado J."/>
            <person name="Lazzari B."/>
            <person name="Bielenberg D."/>
            <person name="Pirona R."/>
            <person name="Miculan M."/>
            <person name="Barakat A."/>
            <person name="Testolin R."/>
            <person name="Stella A."/>
            <person name="Tartarini S."/>
            <person name="Tonutti P."/>
            <person name="Arus P."/>
            <person name="Orellana A."/>
            <person name="Wells C."/>
            <person name="Main D."/>
            <person name="Vizzotto G."/>
            <person name="Silva H."/>
            <person name="Salamini F."/>
            <person name="Schmutz J."/>
            <person name="Morgante M."/>
            <person name="Rokhsar D.S."/>
        </authorList>
    </citation>
    <scope>NUCLEOTIDE SEQUENCE [LARGE SCALE GENOMIC DNA]</scope>
    <source>
        <strain evidence="9">cv. Nemared</strain>
    </source>
</reference>
<evidence type="ECO:0000256" key="3">
    <source>
        <dbReference type="ARBA" id="ARBA00022525"/>
    </source>
</evidence>
<evidence type="ECO:0000256" key="6">
    <source>
        <dbReference type="ARBA" id="ARBA00023157"/>
    </source>
</evidence>
<proteinExistence type="inferred from homology"/>
<dbReference type="Gramene" id="ONI28890">
    <property type="protein sequence ID" value="ONI28890"/>
    <property type="gene ID" value="PRUPE_1G167200"/>
</dbReference>
<keyword evidence="4" id="KW-0372">Hormone</keyword>
<feature type="signal peptide" evidence="7">
    <location>
        <begin position="1"/>
        <end position="34"/>
    </location>
</feature>
<evidence type="ECO:0000313" key="8">
    <source>
        <dbReference type="EMBL" id="ONI28890.1"/>
    </source>
</evidence>
<evidence type="ECO:0000256" key="7">
    <source>
        <dbReference type="SAM" id="SignalP"/>
    </source>
</evidence>
<dbReference type="PANTHER" id="PTHR33136">
    <property type="entry name" value="RAPID ALKALINIZATION FACTOR-LIKE"/>
    <property type="match status" value="1"/>
</dbReference>
<feature type="chain" id="PRO_5012197066" evidence="7">
    <location>
        <begin position="35"/>
        <end position="122"/>
    </location>
</feature>
<comment type="similarity">
    <text evidence="2">Belongs to the plant rapid alkalinization factor (RALF) family.</text>
</comment>
<dbReference type="GO" id="GO:0019722">
    <property type="term" value="P:calcium-mediated signaling"/>
    <property type="evidence" value="ECO:0000318"/>
    <property type="project" value="GO_Central"/>
</dbReference>
<dbReference type="GO" id="GO:0005179">
    <property type="term" value="F:hormone activity"/>
    <property type="evidence" value="ECO:0007669"/>
    <property type="project" value="UniProtKB-KW"/>
</dbReference>
<dbReference type="GO" id="GO:0005576">
    <property type="term" value="C:extracellular region"/>
    <property type="evidence" value="ECO:0007669"/>
    <property type="project" value="UniProtKB-SubCell"/>
</dbReference>
<evidence type="ECO:0000256" key="5">
    <source>
        <dbReference type="ARBA" id="ARBA00022729"/>
    </source>
</evidence>
<evidence type="ECO:0000313" key="9">
    <source>
        <dbReference type="Proteomes" id="UP000006882"/>
    </source>
</evidence>
<comment type="subcellular location">
    <subcellularLocation>
        <location evidence="1">Secreted</location>
    </subcellularLocation>
</comment>
<sequence length="122" mass="13890">FDKQMKMKSRVRRTFPLFFMLAALLVPLFLQALASHSRASATETGTHGYKEHCSGENGEEFKMEYETSRRFLAVQKFLSPGVLKRDLPVCKGPRGEPYGISCLPPPSNPRYRACSKIYRCRA</sequence>
<evidence type="ECO:0000256" key="2">
    <source>
        <dbReference type="ARBA" id="ARBA00009178"/>
    </source>
</evidence>
<dbReference type="AlphaFoldDB" id="A0A251QZM9"/>
<keyword evidence="9" id="KW-1185">Reference proteome</keyword>
<keyword evidence="6" id="KW-1015">Disulfide bond</keyword>
<keyword evidence="5 7" id="KW-0732">Signal</keyword>
<dbReference type="EMBL" id="CM007651">
    <property type="protein sequence ID" value="ONI28890.1"/>
    <property type="molecule type" value="Genomic_DNA"/>
</dbReference>